<dbReference type="InterPro" id="IPR013878">
    <property type="entry name" value="Mo25"/>
</dbReference>
<dbReference type="Gene3D" id="1.25.10.10">
    <property type="entry name" value="Leucine-rich Repeat Variant"/>
    <property type="match status" value="1"/>
</dbReference>
<dbReference type="Pfam" id="PF08569">
    <property type="entry name" value="Mo25"/>
    <property type="match status" value="1"/>
</dbReference>
<accession>A0A445C4X4</accession>
<dbReference type="PANTHER" id="PTHR10182:SF34">
    <property type="entry name" value="MO25-LIKE PROTEIN"/>
    <property type="match status" value="1"/>
</dbReference>
<dbReference type="AlphaFoldDB" id="A0A445C4X4"/>
<dbReference type="STRING" id="3818.A0A445C4X4"/>
<gene>
    <name evidence="2" type="ORF">Ahy_A07g031717</name>
</gene>
<dbReference type="GO" id="GO:0035556">
    <property type="term" value="P:intracellular signal transduction"/>
    <property type="evidence" value="ECO:0007669"/>
    <property type="project" value="TreeGrafter"/>
</dbReference>
<evidence type="ECO:0008006" key="4">
    <source>
        <dbReference type="Google" id="ProtNLM"/>
    </source>
</evidence>
<reference evidence="2 3" key="1">
    <citation type="submission" date="2019-01" db="EMBL/GenBank/DDBJ databases">
        <title>Sequencing of cultivated peanut Arachis hypogaea provides insights into genome evolution and oil improvement.</title>
        <authorList>
            <person name="Chen X."/>
        </authorList>
    </citation>
    <scope>NUCLEOTIDE SEQUENCE [LARGE SCALE GENOMIC DNA]</scope>
    <source>
        <strain evidence="3">cv. Fuhuasheng</strain>
        <tissue evidence="2">Leaves</tissue>
    </source>
</reference>
<dbReference type="InterPro" id="IPR016024">
    <property type="entry name" value="ARM-type_fold"/>
</dbReference>
<dbReference type="GO" id="GO:0043539">
    <property type="term" value="F:protein serine/threonine kinase activator activity"/>
    <property type="evidence" value="ECO:0007669"/>
    <property type="project" value="TreeGrafter"/>
</dbReference>
<protein>
    <recommendedName>
        <fullName evidence="4">MO25-like protein</fullName>
    </recommendedName>
</protein>
<name>A0A445C4X4_ARAHY</name>
<evidence type="ECO:0000256" key="1">
    <source>
        <dbReference type="ARBA" id="ARBA00011012"/>
    </source>
</evidence>
<comment type="caution">
    <text evidence="2">The sequence shown here is derived from an EMBL/GenBank/DDBJ whole genome shotgun (WGS) entry which is preliminary data.</text>
</comment>
<sequence>MSRPPLSPPPRLASHELPPSPSSCLLPSLPSSYDLSPPCSCLTSSFRAALVAASSLLVGGLSSSLLVAVSSAANVLSSASQMSDPSKSFPEKEKIARQDATHVIANLQRQRINSQIIASQYLEKNLDLVDMLINGYEQDGDIALTYGAVARECIRHQCVARHVLGSDHMKKFFDYIQLPNFEIASDALSTFKELLTRHKSTVSEFLSKNYDWFFEEYNTRLLESNSYFTRRLAIKLLADMLLDRSNSATMVRYVSSVSNMVILMNLLRENTIAYWRKFVAEYYSPRAKERRCLSLYNNVGHHALEATFEVLPRLNDIKFGSGVIDELLFLELPREQRFPYVKIFGKQRG</sequence>
<dbReference type="PANTHER" id="PTHR10182">
    <property type="entry name" value="CALCIUM-BINDING PROTEIN 39-RELATED"/>
    <property type="match status" value="1"/>
</dbReference>
<organism evidence="2 3">
    <name type="scientific">Arachis hypogaea</name>
    <name type="common">Peanut</name>
    <dbReference type="NCBI Taxonomy" id="3818"/>
    <lineage>
        <taxon>Eukaryota</taxon>
        <taxon>Viridiplantae</taxon>
        <taxon>Streptophyta</taxon>
        <taxon>Embryophyta</taxon>
        <taxon>Tracheophyta</taxon>
        <taxon>Spermatophyta</taxon>
        <taxon>Magnoliopsida</taxon>
        <taxon>eudicotyledons</taxon>
        <taxon>Gunneridae</taxon>
        <taxon>Pentapetalae</taxon>
        <taxon>rosids</taxon>
        <taxon>fabids</taxon>
        <taxon>Fabales</taxon>
        <taxon>Fabaceae</taxon>
        <taxon>Papilionoideae</taxon>
        <taxon>50 kb inversion clade</taxon>
        <taxon>dalbergioids sensu lato</taxon>
        <taxon>Dalbergieae</taxon>
        <taxon>Pterocarpus clade</taxon>
        <taxon>Arachis</taxon>
    </lineage>
</organism>
<dbReference type="SUPFAM" id="SSF48371">
    <property type="entry name" value="ARM repeat"/>
    <property type="match status" value="1"/>
</dbReference>
<proteinExistence type="inferred from homology"/>
<keyword evidence="3" id="KW-1185">Reference proteome</keyword>
<evidence type="ECO:0000313" key="2">
    <source>
        <dbReference type="EMBL" id="RYR45950.1"/>
    </source>
</evidence>
<dbReference type="EMBL" id="SDMP01000007">
    <property type="protein sequence ID" value="RYR45950.1"/>
    <property type="molecule type" value="Genomic_DNA"/>
</dbReference>
<dbReference type="InterPro" id="IPR011989">
    <property type="entry name" value="ARM-like"/>
</dbReference>
<evidence type="ECO:0000313" key="3">
    <source>
        <dbReference type="Proteomes" id="UP000289738"/>
    </source>
</evidence>
<dbReference type="Proteomes" id="UP000289738">
    <property type="component" value="Chromosome A07"/>
</dbReference>
<comment type="similarity">
    <text evidence="1">Belongs to the Mo25 family.</text>
</comment>